<reference evidence="1 2" key="1">
    <citation type="journal article" date="2021" name="Appl. Environ. Microbiol.">
        <title>Genetic linkage and physical mapping for an oyster mushroom Pleurotus cornucopiae and QTL analysis for the trait cap color.</title>
        <authorList>
            <person name="Zhang Y."/>
            <person name="Gao W."/>
            <person name="Sonnenberg A."/>
            <person name="Chen Q."/>
            <person name="Zhang J."/>
            <person name="Huang C."/>
        </authorList>
    </citation>
    <scope>NUCLEOTIDE SEQUENCE [LARGE SCALE GENOMIC DNA]</scope>
    <source>
        <strain evidence="1">CCMSSC00406</strain>
    </source>
</reference>
<gene>
    <name evidence="1" type="ORF">CCMSSC00406_0009122</name>
</gene>
<organism evidence="1 2">
    <name type="scientific">Pleurotus cornucopiae</name>
    <name type="common">Cornucopia mushroom</name>
    <dbReference type="NCBI Taxonomy" id="5321"/>
    <lineage>
        <taxon>Eukaryota</taxon>
        <taxon>Fungi</taxon>
        <taxon>Dikarya</taxon>
        <taxon>Basidiomycota</taxon>
        <taxon>Agaricomycotina</taxon>
        <taxon>Agaricomycetes</taxon>
        <taxon>Agaricomycetidae</taxon>
        <taxon>Agaricales</taxon>
        <taxon>Pleurotineae</taxon>
        <taxon>Pleurotaceae</taxon>
        <taxon>Pleurotus</taxon>
    </lineage>
</organism>
<protein>
    <submittedName>
        <fullName evidence="1">Uncharacterized protein</fullName>
    </submittedName>
</protein>
<keyword evidence="2" id="KW-1185">Reference proteome</keyword>
<proteinExistence type="predicted"/>
<dbReference type="EMBL" id="WQMT02000001">
    <property type="protein sequence ID" value="KAG9227865.1"/>
    <property type="molecule type" value="Genomic_DNA"/>
</dbReference>
<dbReference type="Proteomes" id="UP000824881">
    <property type="component" value="Unassembled WGS sequence"/>
</dbReference>
<evidence type="ECO:0000313" key="1">
    <source>
        <dbReference type="EMBL" id="KAG9227865.1"/>
    </source>
</evidence>
<name>A0ACB7JDK1_PLECO</name>
<accession>A0ACB7JDK1</accession>
<sequence length="653" mass="73089">MRFIASTLVAIGMCATVFQPAAAVNPGNNSLHINATDNFEVAVLKECPTQRAINYLFRKTSEYFPFKIVRSWVPDPNTVIWQFALTGRPESEHPNILSRPNPPSLRHSLFYNPAAAYHRPTPESNNTTSGTPSSLTESSENLPPTSSPSPVPPPTMATTMPVRGHHTAPKFNGKPEGLHRFFSEVEYLAARAQVEGRDLIRATIGYLDDSDWEIWRSSGDAADGDDWDAFKMCIGKLYPGSDNERRWRPSDLSTIAALQSQTPMLTKDDLGVYHRKFLVPANWLLSKNSVSTQDVGRDYLAGFDPITRQKIKDRLAMVHMQHHPDDPYTITEIYTEANFILGTSTPATLTTSSTSPTVSPTAPVTVKTESADIRALQAMMQQFMTIQQTHPQYPPPPPQYPYNPNSFYPYPPPPTAQAYAYQPVPPQQSYQYPPQPPPSSQNQQSRPPPPPAPQGTDPRPPRKCHFCHSVYHTMGSCPDAARYERSGWIGRNEEGRWMVLPTRETINRSFPGDSFKEQIDNWMRANNRPQDRDAPPHPIVTPAATSSGVASANMVEFITMESANLSSNQTIGLAHNVKMSLGPVDLYVQAQIVNDAPYEVLLGRPFFCLTSAVTRDYPDGRQDLTIHDPNSSRRFLIPTFKRVHRSREPKEHF</sequence>
<evidence type="ECO:0000313" key="2">
    <source>
        <dbReference type="Proteomes" id="UP000824881"/>
    </source>
</evidence>
<comment type="caution">
    <text evidence="1">The sequence shown here is derived from an EMBL/GenBank/DDBJ whole genome shotgun (WGS) entry which is preliminary data.</text>
</comment>